<proteinExistence type="inferred from homology"/>
<dbReference type="PANTHER" id="PTHR33910">
    <property type="entry name" value="PROTEIN TRANSLOCASE SUBUNIT SECE"/>
    <property type="match status" value="1"/>
</dbReference>
<gene>
    <name evidence="9 11" type="primary">secE</name>
    <name evidence="11" type="ORF">EOE18_12605</name>
</gene>
<keyword evidence="4 9" id="KW-0812">Transmembrane</keyword>
<keyword evidence="6 9" id="KW-1133">Transmembrane helix</keyword>
<dbReference type="RefSeq" id="WP_127710030.1">
    <property type="nucleotide sequence ID" value="NZ_SACO01000009.1"/>
</dbReference>
<dbReference type="OrthoDB" id="9812738at2"/>
<dbReference type="GO" id="GO:0008320">
    <property type="term" value="F:protein transmembrane transporter activity"/>
    <property type="evidence" value="ECO:0007669"/>
    <property type="project" value="UniProtKB-UniRule"/>
</dbReference>
<dbReference type="PROSITE" id="PS01067">
    <property type="entry name" value="SECE_SEC61G"/>
    <property type="match status" value="1"/>
</dbReference>
<dbReference type="AlphaFoldDB" id="A0A437N313"/>
<dbReference type="EMBL" id="SACO01000009">
    <property type="protein sequence ID" value="RVU04319.1"/>
    <property type="molecule type" value="Genomic_DNA"/>
</dbReference>
<protein>
    <recommendedName>
        <fullName evidence="9">Protein translocase subunit SecE</fullName>
    </recommendedName>
</protein>
<dbReference type="Gene3D" id="1.20.5.1030">
    <property type="entry name" value="Preprotein translocase secy subunit"/>
    <property type="match status" value="1"/>
</dbReference>
<evidence type="ECO:0000256" key="9">
    <source>
        <dbReference type="HAMAP-Rule" id="MF_00422"/>
    </source>
</evidence>
<dbReference type="GO" id="GO:0006605">
    <property type="term" value="P:protein targeting"/>
    <property type="evidence" value="ECO:0007669"/>
    <property type="project" value="UniProtKB-UniRule"/>
</dbReference>
<dbReference type="GO" id="GO:0043952">
    <property type="term" value="P:protein transport by the Sec complex"/>
    <property type="evidence" value="ECO:0007669"/>
    <property type="project" value="UniProtKB-UniRule"/>
</dbReference>
<dbReference type="InterPro" id="IPR005807">
    <property type="entry name" value="SecE_bac"/>
</dbReference>
<accession>A0A437N313</accession>
<dbReference type="HAMAP" id="MF_00422">
    <property type="entry name" value="SecE"/>
    <property type="match status" value="1"/>
</dbReference>
<feature type="region of interest" description="Disordered" evidence="10">
    <location>
        <begin position="1"/>
        <end position="26"/>
    </location>
</feature>
<dbReference type="NCBIfam" id="TIGR00964">
    <property type="entry name" value="secE_bact"/>
    <property type="match status" value="1"/>
</dbReference>
<evidence type="ECO:0000313" key="11">
    <source>
        <dbReference type="EMBL" id="RVU04319.1"/>
    </source>
</evidence>
<evidence type="ECO:0000256" key="2">
    <source>
        <dbReference type="ARBA" id="ARBA00022448"/>
    </source>
</evidence>
<reference evidence="11 12" key="1">
    <citation type="submission" date="2019-01" db="EMBL/GenBank/DDBJ databases">
        <authorList>
            <person name="Chen W.-M."/>
        </authorList>
    </citation>
    <scope>NUCLEOTIDE SEQUENCE [LARGE SCALE GENOMIC DNA]</scope>
    <source>
        <strain evidence="11 12">FSY-9</strain>
    </source>
</reference>
<dbReference type="GO" id="GO:0005886">
    <property type="term" value="C:plasma membrane"/>
    <property type="evidence" value="ECO:0007669"/>
    <property type="project" value="UniProtKB-SubCell"/>
</dbReference>
<evidence type="ECO:0000256" key="1">
    <source>
        <dbReference type="ARBA" id="ARBA00004370"/>
    </source>
</evidence>
<dbReference type="GO" id="GO:0009306">
    <property type="term" value="P:protein secretion"/>
    <property type="evidence" value="ECO:0007669"/>
    <property type="project" value="UniProtKB-UniRule"/>
</dbReference>
<evidence type="ECO:0000256" key="5">
    <source>
        <dbReference type="ARBA" id="ARBA00022927"/>
    </source>
</evidence>
<dbReference type="GO" id="GO:0065002">
    <property type="term" value="P:intracellular protein transmembrane transport"/>
    <property type="evidence" value="ECO:0007669"/>
    <property type="project" value="UniProtKB-UniRule"/>
</dbReference>
<keyword evidence="2 9" id="KW-0813">Transport</keyword>
<keyword evidence="8 9" id="KW-0472">Membrane</keyword>
<keyword evidence="3 9" id="KW-1003">Cell membrane</keyword>
<dbReference type="PANTHER" id="PTHR33910:SF1">
    <property type="entry name" value="PROTEIN TRANSLOCASE SUBUNIT SECE"/>
    <property type="match status" value="1"/>
</dbReference>
<organism evidence="11 12">
    <name type="scientific">Novosphingobium umbonatum</name>
    <dbReference type="NCBI Taxonomy" id="1908524"/>
    <lineage>
        <taxon>Bacteria</taxon>
        <taxon>Pseudomonadati</taxon>
        <taxon>Pseudomonadota</taxon>
        <taxon>Alphaproteobacteria</taxon>
        <taxon>Sphingomonadales</taxon>
        <taxon>Sphingomonadaceae</taxon>
        <taxon>Novosphingobium</taxon>
    </lineage>
</organism>
<comment type="similarity">
    <text evidence="9">Belongs to the SecE/SEC61-gamma family.</text>
</comment>
<dbReference type="Proteomes" id="UP000282837">
    <property type="component" value="Unassembled WGS sequence"/>
</dbReference>
<evidence type="ECO:0000256" key="10">
    <source>
        <dbReference type="SAM" id="MobiDB-lite"/>
    </source>
</evidence>
<evidence type="ECO:0000256" key="3">
    <source>
        <dbReference type="ARBA" id="ARBA00022475"/>
    </source>
</evidence>
<name>A0A437N313_9SPHN</name>
<keyword evidence="7 9" id="KW-0811">Translocation</keyword>
<evidence type="ECO:0000256" key="7">
    <source>
        <dbReference type="ARBA" id="ARBA00023010"/>
    </source>
</evidence>
<evidence type="ECO:0000256" key="4">
    <source>
        <dbReference type="ARBA" id="ARBA00022692"/>
    </source>
</evidence>
<evidence type="ECO:0000256" key="6">
    <source>
        <dbReference type="ARBA" id="ARBA00022989"/>
    </source>
</evidence>
<dbReference type="InterPro" id="IPR038379">
    <property type="entry name" value="SecE_sf"/>
</dbReference>
<comment type="subunit">
    <text evidence="9">Component of the Sec protein translocase complex. Heterotrimer consisting of SecY, SecE and SecG subunits. The heterotrimers can form oligomers, although 1 heterotrimer is thought to be able to translocate proteins. Interacts with the ribosome. Interacts with SecDF, and other proteins may be involved. Interacts with SecA.</text>
</comment>
<evidence type="ECO:0000256" key="8">
    <source>
        <dbReference type="ARBA" id="ARBA00023136"/>
    </source>
</evidence>
<keyword evidence="12" id="KW-1185">Reference proteome</keyword>
<sequence length="85" mass="9266">MSDRKPASPAAQGNADKAANDKPRISPGEFFRQVRVEANKVAWPSRQETVQTAIFVGILMTILALFFLGVDSLFGFVVRSLLSLA</sequence>
<feature type="transmembrane region" description="Helical" evidence="9">
    <location>
        <begin position="53"/>
        <end position="78"/>
    </location>
</feature>
<comment type="caution">
    <text evidence="11">The sequence shown here is derived from an EMBL/GenBank/DDBJ whole genome shotgun (WGS) entry which is preliminary data.</text>
</comment>
<comment type="function">
    <text evidence="9">Essential subunit of the Sec protein translocation channel SecYEG. Clamps together the 2 halves of SecY. May contact the channel plug during translocation.</text>
</comment>
<evidence type="ECO:0000313" key="12">
    <source>
        <dbReference type="Proteomes" id="UP000282837"/>
    </source>
</evidence>
<dbReference type="InterPro" id="IPR001901">
    <property type="entry name" value="Translocase_SecE/Sec61-g"/>
</dbReference>
<keyword evidence="5 9" id="KW-0653">Protein transport</keyword>
<comment type="subcellular location">
    <subcellularLocation>
        <location evidence="9">Cell membrane</location>
        <topology evidence="9">Single-pass membrane protein</topology>
    </subcellularLocation>
    <subcellularLocation>
        <location evidence="1">Membrane</location>
    </subcellularLocation>
</comment>
<dbReference type="Pfam" id="PF00584">
    <property type="entry name" value="SecE"/>
    <property type="match status" value="1"/>
</dbReference>